<proteinExistence type="predicted"/>
<dbReference type="HOGENOM" id="CLU_1394365_0_0_9"/>
<protein>
    <recommendedName>
        <fullName evidence="3">DUF1836 domain-containing protein</fullName>
    </recommendedName>
</protein>
<name>L0F6H5_DESDL</name>
<dbReference type="Proteomes" id="UP000010797">
    <property type="component" value="Chromosome"/>
</dbReference>
<sequence>MNSYLKEIVEIANRYEPKKKALPYLELDSMMLSQVVEVARRVSHNDINNTHIQNWVRREYLPHPQKKKYTREQVANILLLNDLRNILSLEDASQLLSFVNLNLSDNTDDRINPAKLYRYYSEIFDLTQEDWVTSLEQLPEEVNDALSGEELNPEDKDKVAATLVILNLLARANLYKQIAQEWLKNTHQPNQPNNPQDKS</sequence>
<dbReference type="EMBL" id="CP003344">
    <property type="protein sequence ID" value="AGA69439.1"/>
    <property type="molecule type" value="Genomic_DNA"/>
</dbReference>
<evidence type="ECO:0000313" key="1">
    <source>
        <dbReference type="EMBL" id="AGA69439.1"/>
    </source>
</evidence>
<dbReference type="Pfam" id="PF08876">
    <property type="entry name" value="DUF1836"/>
    <property type="match status" value="1"/>
</dbReference>
<dbReference type="AlphaFoldDB" id="L0F6H5"/>
<dbReference type="STRING" id="871963.Desdi_1994"/>
<keyword evidence="2" id="KW-1185">Reference proteome</keyword>
<dbReference type="KEGG" id="ddl:Desdi_1994"/>
<dbReference type="PANTHER" id="PTHR40056">
    <property type="entry name" value="HYPOTHETICAL CYTOSOLIC PROTEIN"/>
    <property type="match status" value="1"/>
</dbReference>
<dbReference type="RefSeq" id="WP_015262420.1">
    <property type="nucleotide sequence ID" value="NC_019903.1"/>
</dbReference>
<dbReference type="InterPro" id="IPR014975">
    <property type="entry name" value="DUF1836"/>
</dbReference>
<evidence type="ECO:0008006" key="3">
    <source>
        <dbReference type="Google" id="ProtNLM"/>
    </source>
</evidence>
<accession>L0F6H5</accession>
<evidence type="ECO:0000313" key="2">
    <source>
        <dbReference type="Proteomes" id="UP000010797"/>
    </source>
</evidence>
<gene>
    <name evidence="1" type="ordered locus">Desdi_1994</name>
</gene>
<dbReference type="PANTHER" id="PTHR40056:SF1">
    <property type="entry name" value="DUF1836 DOMAIN-CONTAINING PROTEIN"/>
    <property type="match status" value="1"/>
</dbReference>
<organism evidence="1 2">
    <name type="scientific">Desulfitobacterium dichloroeliminans (strain LMG P-21439 / DCA1)</name>
    <dbReference type="NCBI Taxonomy" id="871963"/>
    <lineage>
        <taxon>Bacteria</taxon>
        <taxon>Bacillati</taxon>
        <taxon>Bacillota</taxon>
        <taxon>Clostridia</taxon>
        <taxon>Eubacteriales</taxon>
        <taxon>Desulfitobacteriaceae</taxon>
        <taxon>Desulfitobacterium</taxon>
    </lineage>
</organism>
<dbReference type="OrthoDB" id="3191472at2"/>
<reference evidence="2" key="1">
    <citation type="submission" date="2012-02" db="EMBL/GenBank/DDBJ databases">
        <title>Complete sequence of Desulfitobacterium dichloroeliminans LMG P-21439.</title>
        <authorList>
            <person name="Lucas S."/>
            <person name="Han J."/>
            <person name="Lapidus A."/>
            <person name="Cheng J.-F."/>
            <person name="Goodwin L."/>
            <person name="Pitluck S."/>
            <person name="Peters L."/>
            <person name="Ovchinnikova G."/>
            <person name="Teshima H."/>
            <person name="Detter J.C."/>
            <person name="Han C."/>
            <person name="Tapia R."/>
            <person name="Land M."/>
            <person name="Hauser L."/>
            <person name="Kyrpides N."/>
            <person name="Ivanova N."/>
            <person name="Pagani I."/>
            <person name="Kruse T."/>
            <person name="de Vos W.M."/>
            <person name="Boon N."/>
            <person name="Smidt H."/>
            <person name="Woyke T."/>
        </authorList>
    </citation>
    <scope>NUCLEOTIDE SEQUENCE [LARGE SCALE GENOMIC DNA]</scope>
    <source>
        <strain evidence="2">LMG P-21439 / DCA1</strain>
    </source>
</reference>
<dbReference type="eggNOG" id="COG0789">
    <property type="taxonomic scope" value="Bacteria"/>
</dbReference>